<dbReference type="InterPro" id="IPR036866">
    <property type="entry name" value="RibonucZ/Hydroxyglut_hydro"/>
</dbReference>
<dbReference type="Pfam" id="PF00753">
    <property type="entry name" value="Lactamase_B"/>
    <property type="match status" value="1"/>
</dbReference>
<keyword evidence="2" id="KW-0479">Metal-binding</keyword>
<proteinExistence type="predicted"/>
<keyword evidence="4" id="KW-0862">Zinc</keyword>
<comment type="cofactor">
    <cofactor evidence="1">
        <name>Zn(2+)</name>
        <dbReference type="ChEBI" id="CHEBI:29105"/>
    </cofactor>
</comment>
<evidence type="ECO:0000256" key="4">
    <source>
        <dbReference type="ARBA" id="ARBA00022833"/>
    </source>
</evidence>
<dbReference type="SUPFAM" id="SSF56281">
    <property type="entry name" value="Metallo-hydrolase/oxidoreductase"/>
    <property type="match status" value="1"/>
</dbReference>
<dbReference type="InterPro" id="IPR051453">
    <property type="entry name" value="MBL_Glyoxalase_II"/>
</dbReference>
<evidence type="ECO:0000259" key="5">
    <source>
        <dbReference type="Pfam" id="PF00753"/>
    </source>
</evidence>
<feature type="domain" description="Metallo-beta-lactamase" evidence="5">
    <location>
        <begin position="8"/>
        <end position="62"/>
    </location>
</feature>
<evidence type="ECO:0000256" key="1">
    <source>
        <dbReference type="ARBA" id="ARBA00001947"/>
    </source>
</evidence>
<dbReference type="AlphaFoldDB" id="A0A146KIS9"/>
<gene>
    <name evidence="6" type="ORF">TPC1_10736</name>
</gene>
<dbReference type="Gene3D" id="3.60.15.10">
    <property type="entry name" value="Ribonuclease Z/Hydroxyacylglutathione hydrolase-like"/>
    <property type="match status" value="1"/>
</dbReference>
<dbReference type="EMBL" id="GDID01000548">
    <property type="protein sequence ID" value="JAP96058.1"/>
    <property type="molecule type" value="Transcribed_RNA"/>
</dbReference>
<evidence type="ECO:0000256" key="2">
    <source>
        <dbReference type="ARBA" id="ARBA00022723"/>
    </source>
</evidence>
<evidence type="ECO:0000256" key="3">
    <source>
        <dbReference type="ARBA" id="ARBA00022801"/>
    </source>
</evidence>
<dbReference type="CDD" id="cd06262">
    <property type="entry name" value="metallo-hydrolase-like_MBL-fold"/>
    <property type="match status" value="1"/>
</dbReference>
<dbReference type="PANTHER" id="PTHR46233">
    <property type="entry name" value="HYDROXYACYLGLUTATHIONE HYDROLASE GLOC"/>
    <property type="match status" value="1"/>
</dbReference>
<evidence type="ECO:0000313" key="6">
    <source>
        <dbReference type="EMBL" id="JAP96058.1"/>
    </source>
</evidence>
<dbReference type="InterPro" id="IPR001279">
    <property type="entry name" value="Metallo-B-lactamas"/>
</dbReference>
<accession>A0A146KIS9</accession>
<feature type="non-terminal residue" evidence="6">
    <location>
        <position position="1"/>
    </location>
</feature>
<reference evidence="6" key="1">
    <citation type="submission" date="2015-07" db="EMBL/GenBank/DDBJ databases">
        <title>Adaptation to a free-living lifestyle via gene acquisitions in the diplomonad Trepomonas sp. PC1.</title>
        <authorList>
            <person name="Xu F."/>
            <person name="Jerlstrom-Hultqvist J."/>
            <person name="Kolisko M."/>
            <person name="Simpson A.G.B."/>
            <person name="Roger A.J."/>
            <person name="Svard S.G."/>
            <person name="Andersson J.O."/>
        </authorList>
    </citation>
    <scope>NUCLEOTIDE SEQUENCE</scope>
    <source>
        <strain evidence="6">PC1</strain>
    </source>
</reference>
<dbReference type="PANTHER" id="PTHR46233:SF3">
    <property type="entry name" value="HYDROXYACYLGLUTATHIONE HYDROLASE GLOC"/>
    <property type="match status" value="1"/>
</dbReference>
<sequence>ILGDIQIRSIHTPGHTPGSCCFIISKMQSILSGDTLFKNTVGNWGFKGGDYHLLCQSIDKLAQLKECQNFQILP</sequence>
<name>A0A146KIS9_9EUKA</name>
<feature type="non-terminal residue" evidence="6">
    <location>
        <position position="74"/>
    </location>
</feature>
<keyword evidence="3 6" id="KW-0378">Hydrolase</keyword>
<dbReference type="GO" id="GO:0016787">
    <property type="term" value="F:hydrolase activity"/>
    <property type="evidence" value="ECO:0007669"/>
    <property type="project" value="UniProtKB-KW"/>
</dbReference>
<dbReference type="GO" id="GO:0046872">
    <property type="term" value="F:metal ion binding"/>
    <property type="evidence" value="ECO:0007669"/>
    <property type="project" value="UniProtKB-KW"/>
</dbReference>
<organism evidence="6">
    <name type="scientific">Trepomonas sp. PC1</name>
    <dbReference type="NCBI Taxonomy" id="1076344"/>
    <lineage>
        <taxon>Eukaryota</taxon>
        <taxon>Metamonada</taxon>
        <taxon>Diplomonadida</taxon>
        <taxon>Hexamitidae</taxon>
        <taxon>Hexamitinae</taxon>
        <taxon>Trepomonas</taxon>
    </lineage>
</organism>
<protein>
    <submittedName>
        <fullName evidence="6">Hydroxyacylglutathione hydrolase</fullName>
    </submittedName>
</protein>